<dbReference type="GO" id="GO:0046872">
    <property type="term" value="F:metal ion binding"/>
    <property type="evidence" value="ECO:0007669"/>
    <property type="project" value="UniProtKB-KW"/>
</dbReference>
<dbReference type="RefSeq" id="WP_044633729.1">
    <property type="nucleotide sequence ID" value="NZ_JTDW01000014.1"/>
</dbReference>
<keyword evidence="4 12" id="KW-0479">Metal-binding</keyword>
<feature type="transmembrane region" description="Helical" evidence="14">
    <location>
        <begin position="148"/>
        <end position="167"/>
    </location>
</feature>
<sequence>MTANTLFYIIIAIININFLVDKILDALNAKHFNDALPSDLQDVYDDAEYQNSQNYKATKYKFGILTSTFSVVLTLAFLFFDGFEFVDNLARNYSENPIIIALIFFGIIMIGSDILTTPFSYYSTFIIEEKFGFNKTTKKTFVLDKLKGWLMSAILGGGILALIIWFYQITGSYFWLYAWGLVTLFTVFMNMFYSKLIVPLFNKQTPLEAGELRDKISAYAKTVGFKLDKIFVIDGSKRSTKANAYFSGFGSEKRVTLYDTLINDLNDDEIVAVLAHEVSHYKKKHIIFNLVASVLLTGLTLFILSLFISNPVLSNALGVEKHSFHIALIAFGMLYAPISEITGLIMNVFSRKFEYQADDYAKNTYKGEPLITSLKKLNKNSLSNLTPHPAYVFMHYSHPTLLQRIQNLKK</sequence>
<dbReference type="PANTHER" id="PTHR10120">
    <property type="entry name" value="CAAX PRENYL PROTEASE 1"/>
    <property type="match status" value="1"/>
</dbReference>
<evidence type="ECO:0000313" key="18">
    <source>
        <dbReference type="Proteomes" id="UP000032578"/>
    </source>
</evidence>
<dbReference type="OrthoDB" id="9781930at2"/>
<evidence type="ECO:0000256" key="4">
    <source>
        <dbReference type="ARBA" id="ARBA00022723"/>
    </source>
</evidence>
<evidence type="ECO:0000256" key="14">
    <source>
        <dbReference type="SAM" id="Phobius"/>
    </source>
</evidence>
<dbReference type="Gene3D" id="3.30.2010.10">
    <property type="entry name" value="Metalloproteases ('zincins'), catalytic domain"/>
    <property type="match status" value="1"/>
</dbReference>
<dbReference type="InterPro" id="IPR032456">
    <property type="entry name" value="Peptidase_M48_N"/>
</dbReference>
<organism evidence="17 18">
    <name type="scientific">Neotamlana sedimentorum</name>
    <dbReference type="NCBI Taxonomy" id="1435349"/>
    <lineage>
        <taxon>Bacteria</taxon>
        <taxon>Pseudomonadati</taxon>
        <taxon>Bacteroidota</taxon>
        <taxon>Flavobacteriia</taxon>
        <taxon>Flavobacteriales</taxon>
        <taxon>Flavobacteriaceae</taxon>
        <taxon>Neotamlana</taxon>
    </lineage>
</organism>
<evidence type="ECO:0000256" key="11">
    <source>
        <dbReference type="PIRSR" id="PIRSR627057-1"/>
    </source>
</evidence>
<reference evidence="17 18" key="1">
    <citation type="submission" date="2014-11" db="EMBL/GenBank/DDBJ databases">
        <title>Tamlana sedimentorum sp. nov., isolated from shallow sand sediments of the Sea of Japan.</title>
        <authorList>
            <person name="Romanenko L.A."/>
        </authorList>
    </citation>
    <scope>NUCLEOTIDE SEQUENCE [LARGE SCALE GENOMIC DNA]</scope>
    <source>
        <strain evidence="17 18">JCM 19808</strain>
    </source>
</reference>
<keyword evidence="18" id="KW-1185">Reference proteome</keyword>
<keyword evidence="3 14" id="KW-0812">Transmembrane</keyword>
<dbReference type="InterPro" id="IPR001915">
    <property type="entry name" value="Peptidase_M48"/>
</dbReference>
<dbReference type="GO" id="GO:0071586">
    <property type="term" value="P:CAAX-box protein processing"/>
    <property type="evidence" value="ECO:0007669"/>
    <property type="project" value="InterPro"/>
</dbReference>
<comment type="caution">
    <text evidence="17">The sequence shown here is derived from an EMBL/GenBank/DDBJ whole genome shotgun (WGS) entry which is preliminary data.</text>
</comment>
<feature type="transmembrane region" description="Helical" evidence="14">
    <location>
        <begin position="6"/>
        <end position="24"/>
    </location>
</feature>
<keyword evidence="7 12" id="KW-0862">Zinc</keyword>
<evidence type="ECO:0000256" key="12">
    <source>
        <dbReference type="PIRSR" id="PIRSR627057-2"/>
    </source>
</evidence>
<feature type="transmembrane region" description="Helical" evidence="14">
    <location>
        <begin position="328"/>
        <end position="349"/>
    </location>
</feature>
<keyword evidence="2 13" id="KW-0645">Protease</keyword>
<evidence type="ECO:0000256" key="1">
    <source>
        <dbReference type="ARBA" id="ARBA00004477"/>
    </source>
</evidence>
<feature type="domain" description="Peptidase M48" evidence="15">
    <location>
        <begin position="206"/>
        <end position="410"/>
    </location>
</feature>
<keyword evidence="9 13" id="KW-0482">Metalloprotease</keyword>
<feature type="binding site" evidence="12">
    <location>
        <position position="276"/>
    </location>
    <ligand>
        <name>Zn(2+)</name>
        <dbReference type="ChEBI" id="CHEBI:29105"/>
        <note>catalytic</note>
    </ligand>
</feature>
<keyword evidence="5 13" id="KW-0378">Hydrolase</keyword>
<evidence type="ECO:0000256" key="10">
    <source>
        <dbReference type="ARBA" id="ARBA00023136"/>
    </source>
</evidence>
<comment type="similarity">
    <text evidence="13">Belongs to the peptidase M48 family.</text>
</comment>
<evidence type="ECO:0000256" key="6">
    <source>
        <dbReference type="ARBA" id="ARBA00022824"/>
    </source>
</evidence>
<comment type="subcellular location">
    <subcellularLocation>
        <location evidence="1">Endoplasmic reticulum membrane</location>
        <topology evidence="1">Multi-pass membrane protein</topology>
    </subcellularLocation>
</comment>
<dbReference type="Pfam" id="PF01435">
    <property type="entry name" value="Peptidase_M48"/>
    <property type="match status" value="1"/>
</dbReference>
<evidence type="ECO:0000256" key="5">
    <source>
        <dbReference type="ARBA" id="ARBA00022801"/>
    </source>
</evidence>
<dbReference type="GO" id="GO:0004222">
    <property type="term" value="F:metalloendopeptidase activity"/>
    <property type="evidence" value="ECO:0007669"/>
    <property type="project" value="InterPro"/>
</dbReference>
<feature type="transmembrane region" description="Helical" evidence="14">
    <location>
        <begin position="286"/>
        <end position="308"/>
    </location>
</feature>
<evidence type="ECO:0000256" key="3">
    <source>
        <dbReference type="ARBA" id="ARBA00022692"/>
    </source>
</evidence>
<keyword evidence="10 14" id="KW-0472">Membrane</keyword>
<evidence type="ECO:0000259" key="15">
    <source>
        <dbReference type="Pfam" id="PF01435"/>
    </source>
</evidence>
<dbReference type="STRING" id="1435349.PW52_14685"/>
<feature type="active site" evidence="11">
    <location>
        <position position="277"/>
    </location>
</feature>
<accession>A0A0D7W2H7</accession>
<protein>
    <submittedName>
        <fullName evidence="17">Peptidase M48</fullName>
    </submittedName>
</protein>
<feature type="transmembrane region" description="Helical" evidence="14">
    <location>
        <begin position="173"/>
        <end position="193"/>
    </location>
</feature>
<feature type="binding site" evidence="12">
    <location>
        <position position="354"/>
    </location>
    <ligand>
        <name>Zn(2+)</name>
        <dbReference type="ChEBI" id="CHEBI:29105"/>
        <note>catalytic</note>
    </ligand>
</feature>
<keyword evidence="8 14" id="KW-1133">Transmembrane helix</keyword>
<proteinExistence type="inferred from homology"/>
<evidence type="ECO:0000256" key="2">
    <source>
        <dbReference type="ARBA" id="ARBA00022670"/>
    </source>
</evidence>
<name>A0A0D7W2H7_9FLAO</name>
<feature type="transmembrane region" description="Helical" evidence="14">
    <location>
        <begin position="62"/>
        <end position="80"/>
    </location>
</feature>
<dbReference type="InterPro" id="IPR027057">
    <property type="entry name" value="CAXX_Prtase_1"/>
</dbReference>
<evidence type="ECO:0000256" key="9">
    <source>
        <dbReference type="ARBA" id="ARBA00023049"/>
    </source>
</evidence>
<dbReference type="FunFam" id="3.30.2010.10:FF:000002">
    <property type="entry name" value="CAAX prenyl protease"/>
    <property type="match status" value="1"/>
</dbReference>
<dbReference type="Pfam" id="PF16491">
    <property type="entry name" value="Peptidase_M48_N"/>
    <property type="match status" value="1"/>
</dbReference>
<keyword evidence="6" id="KW-0256">Endoplasmic reticulum</keyword>
<evidence type="ECO:0000313" key="17">
    <source>
        <dbReference type="EMBL" id="KJD33286.1"/>
    </source>
</evidence>
<dbReference type="AlphaFoldDB" id="A0A0D7W2H7"/>
<feature type="domain" description="CAAX prenyl protease 1 N-terminal" evidence="16">
    <location>
        <begin position="29"/>
        <end position="203"/>
    </location>
</feature>
<dbReference type="EMBL" id="JTDW01000014">
    <property type="protein sequence ID" value="KJD33286.1"/>
    <property type="molecule type" value="Genomic_DNA"/>
</dbReference>
<comment type="cofactor">
    <cofactor evidence="12 13">
        <name>Zn(2+)</name>
        <dbReference type="ChEBI" id="CHEBI:29105"/>
    </cofactor>
    <text evidence="12 13">Binds 1 zinc ion per subunit.</text>
</comment>
<feature type="active site" description="Proton donor" evidence="11">
    <location>
        <position position="358"/>
    </location>
</feature>
<evidence type="ECO:0000256" key="13">
    <source>
        <dbReference type="RuleBase" id="RU003983"/>
    </source>
</evidence>
<dbReference type="CDD" id="cd07343">
    <property type="entry name" value="M48A_Zmpste24p_like"/>
    <property type="match status" value="1"/>
</dbReference>
<feature type="transmembrane region" description="Helical" evidence="14">
    <location>
        <begin position="100"/>
        <end position="127"/>
    </location>
</feature>
<dbReference type="PATRIC" id="fig|1435349.4.peg.962"/>
<evidence type="ECO:0000256" key="7">
    <source>
        <dbReference type="ARBA" id="ARBA00022833"/>
    </source>
</evidence>
<dbReference type="Proteomes" id="UP000032578">
    <property type="component" value="Unassembled WGS sequence"/>
</dbReference>
<gene>
    <name evidence="17" type="ORF">PW52_14685</name>
</gene>
<feature type="binding site" evidence="12">
    <location>
        <position position="280"/>
    </location>
    <ligand>
        <name>Zn(2+)</name>
        <dbReference type="ChEBI" id="CHEBI:29105"/>
        <note>catalytic</note>
    </ligand>
</feature>
<evidence type="ECO:0000259" key="16">
    <source>
        <dbReference type="Pfam" id="PF16491"/>
    </source>
</evidence>
<evidence type="ECO:0000256" key="8">
    <source>
        <dbReference type="ARBA" id="ARBA00022989"/>
    </source>
</evidence>